<dbReference type="PANTHER" id="PTHR31806">
    <property type="entry name" value="PURINE-CYTOSINE PERMEASE FCY2-RELATED"/>
    <property type="match status" value="1"/>
</dbReference>
<evidence type="ECO:0000313" key="9">
    <source>
        <dbReference type="EMBL" id="KAH7117666.1"/>
    </source>
</evidence>
<evidence type="ECO:0000256" key="8">
    <source>
        <dbReference type="SAM" id="Phobius"/>
    </source>
</evidence>
<feature type="transmembrane region" description="Helical" evidence="8">
    <location>
        <begin position="446"/>
        <end position="467"/>
    </location>
</feature>
<keyword evidence="6 7" id="KW-0472">Membrane</keyword>
<evidence type="ECO:0000256" key="4">
    <source>
        <dbReference type="ARBA" id="ARBA00022692"/>
    </source>
</evidence>
<dbReference type="Gene3D" id="1.10.4160.10">
    <property type="entry name" value="Hydantoin permease"/>
    <property type="match status" value="1"/>
</dbReference>
<evidence type="ECO:0000313" key="10">
    <source>
        <dbReference type="Proteomes" id="UP000700596"/>
    </source>
</evidence>
<gene>
    <name evidence="9" type="ORF">B0J11DRAFT_536448</name>
</gene>
<dbReference type="GO" id="GO:0005886">
    <property type="term" value="C:plasma membrane"/>
    <property type="evidence" value="ECO:0007669"/>
    <property type="project" value="TreeGrafter"/>
</dbReference>
<keyword evidence="10" id="KW-1185">Reference proteome</keyword>
<feature type="transmembrane region" description="Helical" evidence="8">
    <location>
        <begin position="71"/>
        <end position="96"/>
    </location>
</feature>
<keyword evidence="3 7" id="KW-0813">Transport</keyword>
<evidence type="ECO:0000256" key="5">
    <source>
        <dbReference type="ARBA" id="ARBA00022989"/>
    </source>
</evidence>
<sequence>MATLTGQEPELSRPRQEVEQQFCAGIDSPKGKMSKIDKLLFRLDAQGTVEMRGSIPVPYEDRIVTQYFNIFSLWFCLSCNPLPITFGMVGTLSFGLNLRDSSLVILFFTLISTIPVAYLCTWGPNTGMRQLVQARFAFGKYFISIVILLNLATLTGFCVVNSVIGGMALSAVMDGTTINATVGIVIIALLALMISFCGFKVLHLYERFAWVPALLAIIVATGCGGKHLSSQIESPSATAPLVLSFGGLVASYMLPWAALASDFSTYMNPKGSSIRVAVYTYLGLALPTILLMILGAAIGGATPNVPAWTAGYDSNLASGVLAAMMHPAGGFGRFVTVILAFSMLGNLSATMYSVTLNFQMLVPWLFRVPRFIFSILITAIVIPIAIEAAKSFFINLENFLGLIGYWSAAFIGIVLVEHLIMRRSDFRSYSEDSAAWDDPKKLPPGYAAIGAAVLCFGLVIPGMSQIWFVGPIAKTTGDIGFEIAFVLSALLYMPFRLLERKVFGR</sequence>
<protein>
    <submittedName>
        <fullName evidence="9">Permease for cytosine/purines, uracil, thiamine, allantoin-domain-containing protein</fullName>
    </submittedName>
</protein>
<keyword evidence="4 8" id="KW-0812">Transmembrane</keyword>
<dbReference type="Proteomes" id="UP000700596">
    <property type="component" value="Unassembled WGS sequence"/>
</dbReference>
<organism evidence="9 10">
    <name type="scientific">Dendryphion nanum</name>
    <dbReference type="NCBI Taxonomy" id="256645"/>
    <lineage>
        <taxon>Eukaryota</taxon>
        <taxon>Fungi</taxon>
        <taxon>Dikarya</taxon>
        <taxon>Ascomycota</taxon>
        <taxon>Pezizomycotina</taxon>
        <taxon>Dothideomycetes</taxon>
        <taxon>Pleosporomycetidae</taxon>
        <taxon>Pleosporales</taxon>
        <taxon>Torulaceae</taxon>
        <taxon>Dendryphion</taxon>
    </lineage>
</organism>
<dbReference type="InterPro" id="IPR026030">
    <property type="entry name" value="Pur-cyt_permease_Fcy2/21/22"/>
</dbReference>
<feature type="transmembrane region" description="Helical" evidence="8">
    <location>
        <begin position="368"/>
        <end position="386"/>
    </location>
</feature>
<reference evidence="9" key="1">
    <citation type="journal article" date="2021" name="Nat. Commun.">
        <title>Genetic determinants of endophytism in the Arabidopsis root mycobiome.</title>
        <authorList>
            <person name="Mesny F."/>
            <person name="Miyauchi S."/>
            <person name="Thiergart T."/>
            <person name="Pickel B."/>
            <person name="Atanasova L."/>
            <person name="Karlsson M."/>
            <person name="Huettel B."/>
            <person name="Barry K.W."/>
            <person name="Haridas S."/>
            <person name="Chen C."/>
            <person name="Bauer D."/>
            <person name="Andreopoulos W."/>
            <person name="Pangilinan J."/>
            <person name="LaButti K."/>
            <person name="Riley R."/>
            <person name="Lipzen A."/>
            <person name="Clum A."/>
            <person name="Drula E."/>
            <person name="Henrissat B."/>
            <person name="Kohler A."/>
            <person name="Grigoriev I.V."/>
            <person name="Martin F.M."/>
            <person name="Hacquard S."/>
        </authorList>
    </citation>
    <scope>NUCLEOTIDE SEQUENCE</scope>
    <source>
        <strain evidence="9">MPI-CAGE-CH-0243</strain>
    </source>
</reference>
<dbReference type="Pfam" id="PF02133">
    <property type="entry name" value="Transp_cyt_pur"/>
    <property type="match status" value="1"/>
</dbReference>
<evidence type="ECO:0000256" key="3">
    <source>
        <dbReference type="ARBA" id="ARBA00022448"/>
    </source>
</evidence>
<evidence type="ECO:0000256" key="2">
    <source>
        <dbReference type="ARBA" id="ARBA00008974"/>
    </source>
</evidence>
<comment type="subcellular location">
    <subcellularLocation>
        <location evidence="1">Membrane</location>
        <topology evidence="1">Multi-pass membrane protein</topology>
    </subcellularLocation>
</comment>
<feature type="transmembrane region" description="Helical" evidence="8">
    <location>
        <begin position="276"/>
        <end position="298"/>
    </location>
</feature>
<feature type="transmembrane region" description="Helical" evidence="8">
    <location>
        <begin position="241"/>
        <end position="264"/>
    </location>
</feature>
<dbReference type="InterPro" id="IPR001248">
    <property type="entry name" value="Pur-cyt_permease"/>
</dbReference>
<dbReference type="AlphaFoldDB" id="A0A9P9DED0"/>
<evidence type="ECO:0000256" key="1">
    <source>
        <dbReference type="ARBA" id="ARBA00004141"/>
    </source>
</evidence>
<feature type="transmembrane region" description="Helical" evidence="8">
    <location>
        <begin position="398"/>
        <end position="420"/>
    </location>
</feature>
<dbReference type="OrthoDB" id="5428495at2759"/>
<name>A0A9P9DED0_9PLEO</name>
<comment type="similarity">
    <text evidence="2 7">Belongs to the purine-cytosine permease (2.A.39) family.</text>
</comment>
<proteinExistence type="inferred from homology"/>
<feature type="transmembrane region" description="Helical" evidence="8">
    <location>
        <begin position="176"/>
        <end position="196"/>
    </location>
</feature>
<dbReference type="GO" id="GO:0022857">
    <property type="term" value="F:transmembrane transporter activity"/>
    <property type="evidence" value="ECO:0007669"/>
    <property type="project" value="InterPro"/>
</dbReference>
<keyword evidence="5 8" id="KW-1133">Transmembrane helix</keyword>
<feature type="transmembrane region" description="Helical" evidence="8">
    <location>
        <begin position="479"/>
        <end position="498"/>
    </location>
</feature>
<feature type="transmembrane region" description="Helical" evidence="8">
    <location>
        <begin position="102"/>
        <end position="120"/>
    </location>
</feature>
<accession>A0A9P9DED0</accession>
<dbReference type="PANTHER" id="PTHR31806:SF5">
    <property type="entry name" value="PURINE-CYTOSINE PERMEASE FCY21"/>
    <property type="match status" value="1"/>
</dbReference>
<comment type="caution">
    <text evidence="9">The sequence shown here is derived from an EMBL/GenBank/DDBJ whole genome shotgun (WGS) entry which is preliminary data.</text>
</comment>
<dbReference type="PIRSF" id="PIRSF002744">
    <property type="entry name" value="Pur-cyt_permease"/>
    <property type="match status" value="1"/>
</dbReference>
<evidence type="ECO:0000256" key="6">
    <source>
        <dbReference type="ARBA" id="ARBA00023136"/>
    </source>
</evidence>
<feature type="transmembrane region" description="Helical" evidence="8">
    <location>
        <begin position="208"/>
        <end position="229"/>
    </location>
</feature>
<evidence type="ECO:0000256" key="7">
    <source>
        <dbReference type="PIRNR" id="PIRNR002744"/>
    </source>
</evidence>
<feature type="transmembrane region" description="Helical" evidence="8">
    <location>
        <begin position="334"/>
        <end position="356"/>
    </location>
</feature>
<feature type="transmembrane region" description="Helical" evidence="8">
    <location>
        <begin position="141"/>
        <end position="164"/>
    </location>
</feature>
<dbReference type="EMBL" id="JAGMWT010000013">
    <property type="protein sequence ID" value="KAH7117666.1"/>
    <property type="molecule type" value="Genomic_DNA"/>
</dbReference>